<evidence type="ECO:0000313" key="9">
    <source>
        <dbReference type="EMBL" id="TRY55421.1"/>
    </source>
</evidence>
<evidence type="ECO:0000256" key="5">
    <source>
        <dbReference type="ARBA" id="ARBA00048336"/>
    </source>
</evidence>
<comment type="catalytic activity">
    <reaction evidence="5">
        <text>O-phospho-L-threonyl-[protein] + H2O = L-threonyl-[protein] + phosphate</text>
        <dbReference type="Rhea" id="RHEA:47004"/>
        <dbReference type="Rhea" id="RHEA-COMP:11060"/>
        <dbReference type="Rhea" id="RHEA-COMP:11605"/>
        <dbReference type="ChEBI" id="CHEBI:15377"/>
        <dbReference type="ChEBI" id="CHEBI:30013"/>
        <dbReference type="ChEBI" id="CHEBI:43474"/>
        <dbReference type="ChEBI" id="CHEBI:61977"/>
        <dbReference type="EC" id="3.1.3.16"/>
    </reaction>
</comment>
<dbReference type="STRING" id="623744.A0A553MQG2"/>
<comment type="catalytic activity">
    <reaction evidence="4">
        <text>O-phospho-L-seryl-[protein] + H2O = L-seryl-[protein] + phosphate</text>
        <dbReference type="Rhea" id="RHEA:20629"/>
        <dbReference type="Rhea" id="RHEA-COMP:9863"/>
        <dbReference type="Rhea" id="RHEA-COMP:11604"/>
        <dbReference type="ChEBI" id="CHEBI:15377"/>
        <dbReference type="ChEBI" id="CHEBI:29999"/>
        <dbReference type="ChEBI" id="CHEBI:43474"/>
        <dbReference type="ChEBI" id="CHEBI:83421"/>
        <dbReference type="EC" id="3.1.3.16"/>
    </reaction>
</comment>
<feature type="domain" description="Tyrosine specific protein phosphatases" evidence="8">
    <location>
        <begin position="91"/>
        <end position="149"/>
    </location>
</feature>
<dbReference type="Proteomes" id="UP000316079">
    <property type="component" value="Unassembled WGS sequence"/>
</dbReference>
<dbReference type="InterPro" id="IPR020405">
    <property type="entry name" value="Atypical_DUSP_subfamA"/>
</dbReference>
<dbReference type="InterPro" id="IPR029021">
    <property type="entry name" value="Prot-tyrosine_phosphatase-like"/>
</dbReference>
<dbReference type="GO" id="GO:0043409">
    <property type="term" value="P:negative regulation of MAPK cascade"/>
    <property type="evidence" value="ECO:0007669"/>
    <property type="project" value="TreeGrafter"/>
</dbReference>
<gene>
    <name evidence="9" type="ORF">DNTS_034431</name>
</gene>
<evidence type="ECO:0000256" key="3">
    <source>
        <dbReference type="ARBA" id="ARBA00022912"/>
    </source>
</evidence>
<dbReference type="SUPFAM" id="SSF52799">
    <property type="entry name" value="(Phosphotyrosine protein) phosphatases II"/>
    <property type="match status" value="2"/>
</dbReference>
<dbReference type="Gene3D" id="3.90.190.10">
    <property type="entry name" value="Protein tyrosine phosphatase superfamily"/>
    <property type="match status" value="2"/>
</dbReference>
<evidence type="ECO:0000256" key="1">
    <source>
        <dbReference type="ARBA" id="ARBA00008601"/>
    </source>
</evidence>
<feature type="domain" description="Tyrosine-protein phosphatase" evidence="7">
    <location>
        <begin position="250"/>
        <end position="398"/>
    </location>
</feature>
<dbReference type="InterPro" id="IPR020422">
    <property type="entry name" value="TYR_PHOSPHATASE_DUAL_dom"/>
</dbReference>
<dbReference type="Pfam" id="PF00782">
    <property type="entry name" value="DSPc"/>
    <property type="match status" value="2"/>
</dbReference>
<dbReference type="SMART" id="SM00195">
    <property type="entry name" value="DSPc"/>
    <property type="match status" value="2"/>
</dbReference>
<reference evidence="9 10" key="1">
    <citation type="journal article" date="2019" name="Sci. Data">
        <title>Hybrid genome assembly and annotation of Danionella translucida.</title>
        <authorList>
            <person name="Kadobianskyi M."/>
            <person name="Schulze L."/>
            <person name="Schuelke M."/>
            <person name="Judkewitz B."/>
        </authorList>
    </citation>
    <scope>NUCLEOTIDE SEQUENCE [LARGE SCALE GENOMIC DNA]</scope>
    <source>
        <strain evidence="9 10">Bolton</strain>
    </source>
</reference>
<dbReference type="PROSITE" id="PS00383">
    <property type="entry name" value="TYR_PHOSPHATASE_1"/>
    <property type="match status" value="2"/>
</dbReference>
<name>A0A553MQG2_9TELE</name>
<evidence type="ECO:0000256" key="2">
    <source>
        <dbReference type="ARBA" id="ARBA00022801"/>
    </source>
</evidence>
<dbReference type="EMBL" id="SRMA01027325">
    <property type="protein sequence ID" value="TRY55421.1"/>
    <property type="molecule type" value="Genomic_DNA"/>
</dbReference>
<comment type="similarity">
    <text evidence="1">Belongs to the protein-tyrosine phosphatase family. Non-receptor class dual specificity subfamily.</text>
</comment>
<dbReference type="GO" id="GO:0005737">
    <property type="term" value="C:cytoplasm"/>
    <property type="evidence" value="ECO:0007669"/>
    <property type="project" value="TreeGrafter"/>
</dbReference>
<dbReference type="PANTHER" id="PTHR45682">
    <property type="entry name" value="AGAP008228-PA"/>
    <property type="match status" value="1"/>
</dbReference>
<dbReference type="PRINTS" id="PR01909">
    <property type="entry name" value="ADSPHPHTASEA"/>
</dbReference>
<evidence type="ECO:0000313" key="10">
    <source>
        <dbReference type="Proteomes" id="UP000316079"/>
    </source>
</evidence>
<evidence type="ECO:0000259" key="7">
    <source>
        <dbReference type="PROSITE" id="PS50054"/>
    </source>
</evidence>
<evidence type="ECO:0000256" key="6">
    <source>
        <dbReference type="PIRSR" id="PIRSR620405-1"/>
    </source>
</evidence>
<feature type="domain" description="Tyrosine-protein phosphatase" evidence="7">
    <location>
        <begin position="22"/>
        <end position="170"/>
    </location>
</feature>
<keyword evidence="3" id="KW-0904">Protein phosphatase</keyword>
<dbReference type="GO" id="GO:0033549">
    <property type="term" value="F:MAP kinase phosphatase activity"/>
    <property type="evidence" value="ECO:0007669"/>
    <property type="project" value="TreeGrafter"/>
</dbReference>
<sequence length="406" mass="45482">MSEMLSVKDLERILRGGQLSCNHVDEVWPGLFLGDMFMSHDRYSLWKLGITHVLNAAHGKICCKGNEDFYGTTVKYYGVPANDLPTFDISPFFYPSANYIHDALSTADAKVFVHCAAGVSRSAALVLAYLMIFCNFSLVDAIVKVKERRWIFPNRGFLKRLISLDNDLKVQIKSSGRHLLEVMATVTTLCQAVSSVRGRPSSSELGLGDARRCRLDLGQLTRMAAQKNKHGLLPIKELENILDTCALDLTPVDEVWPNLYIGNVAFAQNRNALKKMGITHVLNVAHSKQGSIGDQSYYGNSILYYGIPADDSSSFDLSVHFKPASDFIHKALKKKNGKVLVHCIMGMSRSATLVLAYLMLRQRLTIHTAIQTVVLRRAIYPNRNFLSLLLDLDFQLQRKRMLCPIL</sequence>
<keyword evidence="2" id="KW-0378">Hydrolase</keyword>
<accession>A0A553MQG2</accession>
<dbReference type="AlphaFoldDB" id="A0A553MQG2"/>
<feature type="active site" description="Phosphocysteine intermediate" evidence="6">
    <location>
        <position position="115"/>
    </location>
</feature>
<dbReference type="PRINTS" id="PR01908">
    <property type="entry name" value="ADSPHPHTASE"/>
</dbReference>
<feature type="domain" description="Tyrosine specific protein phosphatases" evidence="8">
    <location>
        <begin position="325"/>
        <end position="377"/>
    </location>
</feature>
<dbReference type="PROSITE" id="PS50054">
    <property type="entry name" value="TYR_PHOSPHATASE_DUAL"/>
    <property type="match status" value="2"/>
</dbReference>
<dbReference type="PROSITE" id="PS50056">
    <property type="entry name" value="TYR_PHOSPHATASE_2"/>
    <property type="match status" value="2"/>
</dbReference>
<evidence type="ECO:0000256" key="4">
    <source>
        <dbReference type="ARBA" id="ARBA00047761"/>
    </source>
</evidence>
<keyword evidence="10" id="KW-1185">Reference proteome</keyword>
<protein>
    <submittedName>
        <fullName evidence="9">Uncharacterized protein</fullName>
    </submittedName>
</protein>
<dbReference type="PANTHER" id="PTHR45682:SF12">
    <property type="entry name" value="DUAL SPECIFICITY PROTEIN PHOSPHATASE"/>
    <property type="match status" value="1"/>
</dbReference>
<dbReference type="GO" id="GO:0004722">
    <property type="term" value="F:protein serine/threonine phosphatase activity"/>
    <property type="evidence" value="ECO:0007669"/>
    <property type="project" value="UniProtKB-EC"/>
</dbReference>
<evidence type="ECO:0000259" key="8">
    <source>
        <dbReference type="PROSITE" id="PS50056"/>
    </source>
</evidence>
<dbReference type="OrthoDB" id="426001at2759"/>
<dbReference type="InterPro" id="IPR016130">
    <property type="entry name" value="Tyr_Pase_AS"/>
</dbReference>
<organism evidence="9 10">
    <name type="scientific">Danionella cerebrum</name>
    <dbReference type="NCBI Taxonomy" id="2873325"/>
    <lineage>
        <taxon>Eukaryota</taxon>
        <taxon>Metazoa</taxon>
        <taxon>Chordata</taxon>
        <taxon>Craniata</taxon>
        <taxon>Vertebrata</taxon>
        <taxon>Euteleostomi</taxon>
        <taxon>Actinopterygii</taxon>
        <taxon>Neopterygii</taxon>
        <taxon>Teleostei</taxon>
        <taxon>Ostariophysi</taxon>
        <taxon>Cypriniformes</taxon>
        <taxon>Danionidae</taxon>
        <taxon>Danioninae</taxon>
        <taxon>Danionella</taxon>
    </lineage>
</organism>
<proteinExistence type="inferred from homology"/>
<comment type="caution">
    <text evidence="9">The sequence shown here is derived from an EMBL/GenBank/DDBJ whole genome shotgun (WGS) entry which is preliminary data.</text>
</comment>
<dbReference type="InterPro" id="IPR000340">
    <property type="entry name" value="Dual-sp_phosphatase_cat-dom"/>
</dbReference>
<dbReference type="GO" id="GO:0008138">
    <property type="term" value="F:protein tyrosine/serine/threonine phosphatase activity"/>
    <property type="evidence" value="ECO:0007669"/>
    <property type="project" value="InterPro"/>
</dbReference>
<dbReference type="CDD" id="cd14515">
    <property type="entry name" value="DUSP3-like"/>
    <property type="match status" value="1"/>
</dbReference>
<dbReference type="InterPro" id="IPR000387">
    <property type="entry name" value="Tyr_Pase_dom"/>
</dbReference>